<dbReference type="EC" id="2.2.1.7" evidence="6"/>
<sequence>MALCALSFPLHLRKVTPSDATRSTPLRSHSHWGADLLCLSQRRLSQVRKRPNGICASLSETAGEYHSQKPPTPLLDTINYPIHMKNLTTKELKQLADELRSDVIFHVSKTGGHLGSSLGVVELTVALHYVFNAPKDRILWDVGHQSYPHKILTGRRDKMPTIRQTNGLSGFTKRSESEFDCFGTGHSSTTMSAGLGMAVGRDLKGERNNVVAVIGDGAMTAGQAYEAMNNAGYLDSDMIVILNDNKQVSLPTATLDGPIPPVGALSSALSRLQSNRPLRELREVAKGVTKQIGGPMHELAAKVDEYARGMISGSGSTLFEELGLYYIGPVDGHNIYDLVAILKEVKSTKTTGPVLIHVVTEKGRGYPYAERAADKYHGVAKFDPATGKQFKATAATKSYSSYFADALIAEAEADKGIVGIHAAMGGGTGMNAFLRRFPTRCFDVGIAEQHAVTFAAGLACEGLKPFCAIYSSFMQRAYDQVVHDVDLQKLPVRFAMDRAGLVGADGPTHSGSFDVNFMACLPNMVVMAPSDEAELFHMVATAAAIDDRPSCLRFPRGNGVGVELPPGNKGTPLEIGKGRILIEGERVALLGYGAAVQNCAAAASLLEHHGLHATVADARFCKPLDRSLIRSLANSHEVLITVEEGSIGGFGSHVAQFMALDGLLDGKLKWRPMVLPDCYIDHGSPADQLFQAGLTPSHIAATVFNLLGQTREALEVMS</sequence>
<dbReference type="SUPFAM" id="SSF52518">
    <property type="entry name" value="Thiamin diphosphate-binding fold (THDP-binding)"/>
    <property type="match status" value="2"/>
</dbReference>
<evidence type="ECO:0000256" key="12">
    <source>
        <dbReference type="ARBA" id="ARBA00023229"/>
    </source>
</evidence>
<dbReference type="FunFam" id="3.40.50.970:FF:000005">
    <property type="entry name" value="1-deoxy-D-xylulose-5-phosphate synthase"/>
    <property type="match status" value="1"/>
</dbReference>
<dbReference type="GO" id="GO:0019288">
    <property type="term" value="P:isopentenyl diphosphate biosynthetic process, methylerythritol 4-phosphate pathway"/>
    <property type="evidence" value="ECO:0007669"/>
    <property type="project" value="UniProtKB-ARBA"/>
</dbReference>
<comment type="cofactor">
    <cofactor evidence="2">
        <name>thiamine diphosphate</name>
        <dbReference type="ChEBI" id="CHEBI:58937"/>
    </cofactor>
</comment>
<dbReference type="InterPro" id="IPR029061">
    <property type="entry name" value="THDP-binding"/>
</dbReference>
<protein>
    <recommendedName>
        <fullName evidence="6">1-deoxy-D-xylulose-5-phosphate synthase</fullName>
        <ecNumber evidence="6">2.2.1.7</ecNumber>
    </recommendedName>
</protein>
<dbReference type="InterPro" id="IPR009014">
    <property type="entry name" value="Transketo_C/PFOR_II"/>
</dbReference>
<dbReference type="SUPFAM" id="SSF52922">
    <property type="entry name" value="TK C-terminal domain-like"/>
    <property type="match status" value="1"/>
</dbReference>
<dbReference type="KEGG" id="aprc:113852585"/>
<evidence type="ECO:0000256" key="10">
    <source>
        <dbReference type="ARBA" id="ARBA00022977"/>
    </source>
</evidence>
<gene>
    <name evidence="16" type="primary">LOC113852585</name>
</gene>
<dbReference type="OrthoDB" id="10266385at2759"/>
<evidence type="ECO:0000313" key="15">
    <source>
        <dbReference type="Proteomes" id="UP000694853"/>
    </source>
</evidence>
<name>A0A8B8K604_ABRPR</name>
<evidence type="ECO:0000256" key="8">
    <source>
        <dbReference type="ARBA" id="ARBA00022723"/>
    </source>
</evidence>
<evidence type="ECO:0000256" key="9">
    <source>
        <dbReference type="ARBA" id="ARBA00022842"/>
    </source>
</evidence>
<evidence type="ECO:0000256" key="1">
    <source>
        <dbReference type="ARBA" id="ARBA00001946"/>
    </source>
</evidence>
<evidence type="ECO:0000259" key="14">
    <source>
        <dbReference type="SMART" id="SM00861"/>
    </source>
</evidence>
<dbReference type="HAMAP" id="MF_00315">
    <property type="entry name" value="DXP_synth"/>
    <property type="match status" value="1"/>
</dbReference>
<evidence type="ECO:0000256" key="2">
    <source>
        <dbReference type="ARBA" id="ARBA00001964"/>
    </source>
</evidence>
<keyword evidence="7" id="KW-0808">Transferase</keyword>
<keyword evidence="9" id="KW-0460">Magnesium</keyword>
<evidence type="ECO:0000256" key="3">
    <source>
        <dbReference type="ARBA" id="ARBA00004980"/>
    </source>
</evidence>
<comment type="cofactor">
    <cofactor evidence="1">
        <name>Mg(2+)</name>
        <dbReference type="ChEBI" id="CHEBI:18420"/>
    </cofactor>
</comment>
<dbReference type="GO" id="GO:0046872">
    <property type="term" value="F:metal ion binding"/>
    <property type="evidence" value="ECO:0007669"/>
    <property type="project" value="UniProtKB-KW"/>
</dbReference>
<dbReference type="SMART" id="SM00861">
    <property type="entry name" value="Transket_pyr"/>
    <property type="match status" value="1"/>
</dbReference>
<evidence type="ECO:0000256" key="4">
    <source>
        <dbReference type="ARBA" id="ARBA00011081"/>
    </source>
</evidence>
<evidence type="ECO:0000256" key="11">
    <source>
        <dbReference type="ARBA" id="ARBA00023052"/>
    </source>
</evidence>
<dbReference type="GO" id="GO:0009507">
    <property type="term" value="C:chloroplast"/>
    <property type="evidence" value="ECO:0007669"/>
    <property type="project" value="TreeGrafter"/>
</dbReference>
<keyword evidence="12" id="KW-0414">Isoprene biosynthesis</keyword>
<dbReference type="RefSeq" id="XP_027338699.1">
    <property type="nucleotide sequence ID" value="XM_027482898.1"/>
</dbReference>
<comment type="catalytic activity">
    <reaction evidence="13">
        <text>D-glyceraldehyde 3-phosphate + pyruvate + H(+) = 1-deoxy-D-xylulose 5-phosphate + CO2</text>
        <dbReference type="Rhea" id="RHEA:12605"/>
        <dbReference type="ChEBI" id="CHEBI:15361"/>
        <dbReference type="ChEBI" id="CHEBI:15378"/>
        <dbReference type="ChEBI" id="CHEBI:16526"/>
        <dbReference type="ChEBI" id="CHEBI:57792"/>
        <dbReference type="ChEBI" id="CHEBI:59776"/>
        <dbReference type="EC" id="2.2.1.7"/>
    </reaction>
    <physiologicalReaction direction="left-to-right" evidence="13">
        <dbReference type="Rhea" id="RHEA:12606"/>
    </physiologicalReaction>
</comment>
<dbReference type="Proteomes" id="UP000694853">
    <property type="component" value="Unplaced"/>
</dbReference>
<dbReference type="Pfam" id="PF02780">
    <property type="entry name" value="Transketolase_C"/>
    <property type="match status" value="1"/>
</dbReference>
<dbReference type="UniPathway" id="UPA00064">
    <property type="reaction ID" value="UER00091"/>
</dbReference>
<evidence type="ECO:0000256" key="6">
    <source>
        <dbReference type="ARBA" id="ARBA00013150"/>
    </source>
</evidence>
<dbReference type="Pfam" id="PF02779">
    <property type="entry name" value="Transket_pyr"/>
    <property type="match status" value="1"/>
</dbReference>
<evidence type="ECO:0000256" key="7">
    <source>
        <dbReference type="ARBA" id="ARBA00022679"/>
    </source>
</evidence>
<dbReference type="NCBIfam" id="TIGR00204">
    <property type="entry name" value="dxs"/>
    <property type="match status" value="1"/>
</dbReference>
<dbReference type="PANTHER" id="PTHR43322:SF5">
    <property type="entry name" value="1-DEOXY-D-XYLULOSE-5-PHOSPHATE SYNTHASE, CHLOROPLASTIC"/>
    <property type="match status" value="1"/>
</dbReference>
<dbReference type="InterPro" id="IPR049557">
    <property type="entry name" value="Transketolase_CS"/>
</dbReference>
<keyword evidence="11" id="KW-0786">Thiamine pyrophosphate</keyword>
<keyword evidence="8" id="KW-0479">Metal-binding</keyword>
<dbReference type="Gene3D" id="3.40.50.970">
    <property type="match status" value="2"/>
</dbReference>
<comment type="similarity">
    <text evidence="4">Belongs to the transketolase family. DXPS subfamily.</text>
</comment>
<feature type="domain" description="Transketolase-like pyrimidine-binding" evidence="14">
    <location>
        <begin position="397"/>
        <end position="562"/>
    </location>
</feature>
<accession>A0A8B8K604</accession>
<dbReference type="Pfam" id="PF13292">
    <property type="entry name" value="DXP_synthase_N"/>
    <property type="match status" value="1"/>
</dbReference>
<dbReference type="PROSITE" id="PS00801">
    <property type="entry name" value="TRANSKETOLASE_1"/>
    <property type="match status" value="1"/>
</dbReference>
<proteinExistence type="inferred from homology"/>
<evidence type="ECO:0000256" key="13">
    <source>
        <dbReference type="ARBA" id="ARBA00050872"/>
    </source>
</evidence>
<dbReference type="GO" id="GO:0009228">
    <property type="term" value="P:thiamine biosynthetic process"/>
    <property type="evidence" value="ECO:0007669"/>
    <property type="project" value="UniProtKB-KW"/>
</dbReference>
<evidence type="ECO:0000313" key="16">
    <source>
        <dbReference type="RefSeq" id="XP_027338699.1"/>
    </source>
</evidence>
<reference evidence="15" key="1">
    <citation type="journal article" date="2019" name="Toxins">
        <title>Detection of Abrin-Like and Prepropulchellin-Like Toxin Genes and Transcripts Using Whole Genome Sequencing and Full-Length Transcript Sequencing of Abrus precatorius.</title>
        <authorList>
            <person name="Hovde B.T."/>
            <person name="Daligault H.E."/>
            <person name="Hanschen E.R."/>
            <person name="Kunde Y.A."/>
            <person name="Johnson M.B."/>
            <person name="Starkenburg S.R."/>
            <person name="Johnson S.L."/>
        </authorList>
    </citation>
    <scope>NUCLEOTIDE SEQUENCE [LARGE SCALE GENOMIC DNA]</scope>
</reference>
<dbReference type="InterPro" id="IPR005475">
    <property type="entry name" value="Transketolase-like_Pyr-bd"/>
</dbReference>
<dbReference type="Gene3D" id="3.40.50.920">
    <property type="match status" value="1"/>
</dbReference>
<dbReference type="CDD" id="cd07033">
    <property type="entry name" value="TPP_PYR_DXS_TK_like"/>
    <property type="match status" value="1"/>
</dbReference>
<dbReference type="InterPro" id="IPR005477">
    <property type="entry name" value="Dxylulose-5-P_synthase"/>
</dbReference>
<organism evidence="15 16">
    <name type="scientific">Abrus precatorius</name>
    <name type="common">Indian licorice</name>
    <name type="synonym">Glycine abrus</name>
    <dbReference type="NCBI Taxonomy" id="3816"/>
    <lineage>
        <taxon>Eukaryota</taxon>
        <taxon>Viridiplantae</taxon>
        <taxon>Streptophyta</taxon>
        <taxon>Embryophyta</taxon>
        <taxon>Tracheophyta</taxon>
        <taxon>Spermatophyta</taxon>
        <taxon>Magnoliopsida</taxon>
        <taxon>eudicotyledons</taxon>
        <taxon>Gunneridae</taxon>
        <taxon>Pentapetalae</taxon>
        <taxon>rosids</taxon>
        <taxon>fabids</taxon>
        <taxon>Fabales</taxon>
        <taxon>Fabaceae</taxon>
        <taxon>Papilionoideae</taxon>
        <taxon>50 kb inversion clade</taxon>
        <taxon>NPAAA clade</taxon>
        <taxon>indigoferoid/millettioid clade</taxon>
        <taxon>Abreae</taxon>
        <taxon>Abrus</taxon>
    </lineage>
</organism>
<dbReference type="PANTHER" id="PTHR43322">
    <property type="entry name" value="1-D-DEOXYXYLULOSE 5-PHOSPHATE SYNTHASE-RELATED"/>
    <property type="match status" value="1"/>
</dbReference>
<dbReference type="GeneID" id="113852585"/>
<comment type="pathway">
    <text evidence="3">Metabolic intermediate biosynthesis; 1-deoxy-D-xylulose 5-phosphate biosynthesis; 1-deoxy-D-xylulose 5-phosphate from D-glyceraldehyde 3-phosphate and pyruvate: step 1/1.</text>
</comment>
<keyword evidence="10" id="KW-0784">Thiamine biosynthesis</keyword>
<dbReference type="GO" id="GO:0016114">
    <property type="term" value="P:terpenoid biosynthetic process"/>
    <property type="evidence" value="ECO:0007669"/>
    <property type="project" value="InterPro"/>
</dbReference>
<dbReference type="InterPro" id="IPR033248">
    <property type="entry name" value="Transketolase_C"/>
</dbReference>
<dbReference type="AlphaFoldDB" id="A0A8B8K604"/>
<dbReference type="GO" id="GO:0008661">
    <property type="term" value="F:1-deoxy-D-xylulose-5-phosphate synthase activity"/>
    <property type="evidence" value="ECO:0007669"/>
    <property type="project" value="UniProtKB-EC"/>
</dbReference>
<dbReference type="NCBIfam" id="NF003933">
    <property type="entry name" value="PRK05444.2-2"/>
    <property type="match status" value="1"/>
</dbReference>
<comment type="subunit">
    <text evidence="5">Homodimer.</text>
</comment>
<dbReference type="CDD" id="cd02007">
    <property type="entry name" value="TPP_DXS"/>
    <property type="match status" value="1"/>
</dbReference>
<evidence type="ECO:0000256" key="5">
    <source>
        <dbReference type="ARBA" id="ARBA00011738"/>
    </source>
</evidence>
<keyword evidence="15" id="KW-1185">Reference proteome</keyword>
<dbReference type="GO" id="GO:0015995">
    <property type="term" value="P:chlorophyll biosynthetic process"/>
    <property type="evidence" value="ECO:0007669"/>
    <property type="project" value="TreeGrafter"/>
</dbReference>
<reference evidence="16" key="2">
    <citation type="submission" date="2025-08" db="UniProtKB">
        <authorList>
            <consortium name="RefSeq"/>
        </authorList>
    </citation>
    <scope>IDENTIFICATION</scope>
    <source>
        <tissue evidence="16">Young leaves</tissue>
    </source>
</reference>
<dbReference type="FunFam" id="3.40.50.920:FF:000002">
    <property type="entry name" value="1-deoxy-D-xylulose-5-phosphate synthase"/>
    <property type="match status" value="1"/>
</dbReference>